<dbReference type="PANTHER" id="PTHR32472:SF10">
    <property type="entry name" value="DNA REPAIR PROTEIN RADA-LIKE PROTEIN"/>
    <property type="match status" value="1"/>
</dbReference>
<comment type="caution">
    <text evidence="2">The sequence shown here is derived from an EMBL/GenBank/DDBJ whole genome shotgun (WGS) entry which is preliminary data.</text>
</comment>
<gene>
    <name evidence="2" type="ORF">OBE_08376</name>
</gene>
<dbReference type="InterPro" id="IPR020588">
    <property type="entry name" value="RecA_ATP-bd"/>
</dbReference>
<dbReference type="SMART" id="SM00382">
    <property type="entry name" value="AAA"/>
    <property type="match status" value="1"/>
</dbReference>
<dbReference type="PANTHER" id="PTHR32472">
    <property type="entry name" value="DNA REPAIR PROTEIN RADA"/>
    <property type="match status" value="1"/>
</dbReference>
<dbReference type="GO" id="GO:0000725">
    <property type="term" value="P:recombinational repair"/>
    <property type="evidence" value="ECO:0007669"/>
    <property type="project" value="TreeGrafter"/>
</dbReference>
<feature type="domain" description="RecA family profile 1" evidence="1">
    <location>
        <begin position="6"/>
        <end position="154"/>
    </location>
</feature>
<dbReference type="GO" id="GO:0140664">
    <property type="term" value="F:ATP-dependent DNA damage sensor activity"/>
    <property type="evidence" value="ECO:0007669"/>
    <property type="project" value="InterPro"/>
</dbReference>
<dbReference type="GO" id="GO:0003677">
    <property type="term" value="F:DNA binding"/>
    <property type="evidence" value="ECO:0007669"/>
    <property type="project" value="InterPro"/>
</dbReference>
<proteinExistence type="predicted"/>
<feature type="non-terminal residue" evidence="2">
    <location>
        <position position="1"/>
    </location>
</feature>
<organism evidence="2">
    <name type="scientific">human gut metagenome</name>
    <dbReference type="NCBI Taxonomy" id="408170"/>
    <lineage>
        <taxon>unclassified sequences</taxon>
        <taxon>metagenomes</taxon>
        <taxon>organismal metagenomes</taxon>
    </lineage>
</organism>
<evidence type="ECO:0000259" key="1">
    <source>
        <dbReference type="PROSITE" id="PS50162"/>
    </source>
</evidence>
<name>K1SVF8_9ZZZZ</name>
<dbReference type="Gene3D" id="3.40.50.300">
    <property type="entry name" value="P-loop containing nucleotide triphosphate hydrolases"/>
    <property type="match status" value="1"/>
</dbReference>
<dbReference type="PRINTS" id="PR01874">
    <property type="entry name" value="DNAREPAIRADA"/>
</dbReference>
<dbReference type="GO" id="GO:0005524">
    <property type="term" value="F:ATP binding"/>
    <property type="evidence" value="ECO:0007669"/>
    <property type="project" value="InterPro"/>
</dbReference>
<dbReference type="PROSITE" id="PS50162">
    <property type="entry name" value="RECA_2"/>
    <property type="match status" value="1"/>
</dbReference>
<evidence type="ECO:0000313" key="2">
    <source>
        <dbReference type="EMBL" id="EKC61638.1"/>
    </source>
</evidence>
<dbReference type="AlphaFoldDB" id="K1SVF8"/>
<dbReference type="SUPFAM" id="SSF52540">
    <property type="entry name" value="P-loop containing nucleoside triphosphate hydrolases"/>
    <property type="match status" value="1"/>
</dbReference>
<dbReference type="GO" id="GO:0005829">
    <property type="term" value="C:cytosol"/>
    <property type="evidence" value="ECO:0007669"/>
    <property type="project" value="TreeGrafter"/>
</dbReference>
<dbReference type="InterPro" id="IPR003593">
    <property type="entry name" value="AAA+_ATPase"/>
</dbReference>
<dbReference type="EMBL" id="AJWZ01005781">
    <property type="protein sequence ID" value="EKC61638.1"/>
    <property type="molecule type" value="Genomic_DNA"/>
</dbReference>
<sequence length="175" mass="18995">DIVTDTEHRYDTGLHELNRVLGGGLVKGSLVLLSGDPGIGKSTMLLQICQYLDSNLKILYVSGEESAHQLKLRASRLGVTADNLSLLCETDAQYICELISAEKPDIVMIDSIQTMNIAELSSSSGSITQVRETTNMFMRTAKTLNIPIIIVGHVNKDGNIAGPKVLEHIVDAVLY</sequence>
<dbReference type="Pfam" id="PF13481">
    <property type="entry name" value="AAA_25"/>
    <property type="match status" value="1"/>
</dbReference>
<reference evidence="2" key="1">
    <citation type="journal article" date="2013" name="Environ. Microbiol.">
        <title>Microbiota from the distal guts of lean and obese adolescents exhibit partial functional redundancy besides clear differences in community structure.</title>
        <authorList>
            <person name="Ferrer M."/>
            <person name="Ruiz A."/>
            <person name="Lanza F."/>
            <person name="Haange S.B."/>
            <person name="Oberbach A."/>
            <person name="Till H."/>
            <person name="Bargiela R."/>
            <person name="Campoy C."/>
            <person name="Segura M.T."/>
            <person name="Richter M."/>
            <person name="von Bergen M."/>
            <person name="Seifert J."/>
            <person name="Suarez A."/>
        </authorList>
    </citation>
    <scope>NUCLEOTIDE SEQUENCE</scope>
</reference>
<dbReference type="InterPro" id="IPR027417">
    <property type="entry name" value="P-loop_NTPase"/>
</dbReference>
<accession>K1SVF8</accession>
<protein>
    <submittedName>
        <fullName evidence="2">DNA repair protein RadA</fullName>
    </submittedName>
</protein>
<feature type="non-terminal residue" evidence="2">
    <location>
        <position position="175"/>
    </location>
</feature>